<dbReference type="PANTHER" id="PTHR11070">
    <property type="entry name" value="UVRD / RECB / PCRA DNA HELICASE FAMILY MEMBER"/>
    <property type="match status" value="1"/>
</dbReference>
<gene>
    <name evidence="11" type="ORF">GCM10009111_21160</name>
</gene>
<dbReference type="EC" id="5.6.2.4" evidence="7"/>
<sequence length="829" mass="95532">MSVITAYPSSIGNFFTYLKYAQLNDNAVVAYFKLGASKSYHFSTFVGFPQIQQSYLHSTIYLGDYNNTQIRFLKSTQAKAFSEALAKNIQPIILAKLKAIQITLKKLAFDEFLRDSSLNILAEQLLPLLNNYRNNQDVWHKNIYSESIDVFKKLLNFNTIEKLSAALRHNYEQATLQARKQFYDVIESNPLTIEQRLAVIRDNDKNLILAAAGTGKTSVMVAKALDLIDRKTTSADKILILAYNKAAASELTARFNKNTHKLANNNSPLTPHIMTFHGLARFILTQCNLPTALSIFADDANKQTSWLTLWFNQAINQNIKLFYQLLSTLYVPDNTSSASIYLTLSGDKMRTYQEFLISNLLFINEIDFKYELLQQHGSFHLTSENIKVAFDNNKGLGRIIVLDYPNKKMINRFNQNKGFDQKNIEQQLKIIIPHLKNTDELVNQYQQNSRYKNTLIKHFTDCGLMKLAVDRYQPCLQAQRTERLSPREIKTRFVHANIINSEIHTDILVKITKAYSEELHQQKAIDFDDMINNAYDVVTQKMLMPQWSHILVDEFQDISNARYQLLDALITQGNQVKLTAVGDDWQSIYRFSGGDLTLTTQFEKLVGRYSLSKLQKTFRYNNSIAEVAGQFVMKNPEQYKKHIVTHEQVSQPQVFLHDDYIEHHNKKSYYDKALNLIKNILKRSPQASIAVIARYRFQLTSLREKFKQQSSNSHSFLESQIFFWTYHSAKGLEADYVILLSFDNSDFGFPAKNKNDVLVEALLPSADDFPNSEERRLLYVGLTRAKYQAHIIASQENTSEFNNELLSGNYNIQVTSTYFNEQRSSIELM</sequence>
<dbReference type="Gene3D" id="3.40.50.300">
    <property type="entry name" value="P-loop containing nucleotide triphosphate hydrolases"/>
    <property type="match status" value="3"/>
</dbReference>
<dbReference type="PANTHER" id="PTHR11070:SF63">
    <property type="entry name" value="DNA HELICASE IV"/>
    <property type="match status" value="1"/>
</dbReference>
<evidence type="ECO:0000256" key="3">
    <source>
        <dbReference type="ARBA" id="ARBA00022806"/>
    </source>
</evidence>
<dbReference type="Proteomes" id="UP001500021">
    <property type="component" value="Unassembled WGS sequence"/>
</dbReference>
<feature type="binding site" evidence="9">
    <location>
        <begin position="210"/>
        <end position="217"/>
    </location>
    <ligand>
        <name>ATP</name>
        <dbReference type="ChEBI" id="CHEBI:30616"/>
    </ligand>
</feature>
<keyword evidence="4 9" id="KW-0067">ATP-binding</keyword>
<evidence type="ECO:0000256" key="9">
    <source>
        <dbReference type="PROSITE-ProRule" id="PRU00560"/>
    </source>
</evidence>
<organism evidence="11 12">
    <name type="scientific">Colwellia asteriadis</name>
    <dbReference type="NCBI Taxonomy" id="517723"/>
    <lineage>
        <taxon>Bacteria</taxon>
        <taxon>Pseudomonadati</taxon>
        <taxon>Pseudomonadota</taxon>
        <taxon>Gammaproteobacteria</taxon>
        <taxon>Alteromonadales</taxon>
        <taxon>Colwelliaceae</taxon>
        <taxon>Colwellia</taxon>
    </lineage>
</organism>
<accession>A0ABN1L7Q8</accession>
<dbReference type="InterPro" id="IPR000212">
    <property type="entry name" value="DNA_helicase_UvrD/REP"/>
</dbReference>
<dbReference type="RefSeq" id="WP_343817401.1">
    <property type="nucleotide sequence ID" value="NZ_BAAAFA010000007.1"/>
</dbReference>
<evidence type="ECO:0000256" key="2">
    <source>
        <dbReference type="ARBA" id="ARBA00022801"/>
    </source>
</evidence>
<proteinExistence type="predicted"/>
<protein>
    <recommendedName>
        <fullName evidence="7">DNA 3'-5' helicase</fullName>
        <ecNumber evidence="7">5.6.2.4</ecNumber>
    </recommendedName>
</protein>
<keyword evidence="1 9" id="KW-0547">Nucleotide-binding</keyword>
<comment type="caution">
    <text evidence="11">The sequence shown here is derived from an EMBL/GenBank/DDBJ whole genome shotgun (WGS) entry which is preliminary data.</text>
</comment>
<dbReference type="SUPFAM" id="SSF52540">
    <property type="entry name" value="P-loop containing nucleoside triphosphate hydrolases"/>
    <property type="match status" value="1"/>
</dbReference>
<evidence type="ECO:0000256" key="7">
    <source>
        <dbReference type="ARBA" id="ARBA00034808"/>
    </source>
</evidence>
<dbReference type="InterPro" id="IPR027417">
    <property type="entry name" value="P-loop_NTPase"/>
</dbReference>
<evidence type="ECO:0000256" key="6">
    <source>
        <dbReference type="ARBA" id="ARBA00034617"/>
    </source>
</evidence>
<reference evidence="12" key="1">
    <citation type="journal article" date="2019" name="Int. J. Syst. Evol. Microbiol.">
        <title>The Global Catalogue of Microorganisms (GCM) 10K type strain sequencing project: providing services to taxonomists for standard genome sequencing and annotation.</title>
        <authorList>
            <consortium name="The Broad Institute Genomics Platform"/>
            <consortium name="The Broad Institute Genome Sequencing Center for Infectious Disease"/>
            <person name="Wu L."/>
            <person name="Ma J."/>
        </authorList>
    </citation>
    <scope>NUCLEOTIDE SEQUENCE [LARGE SCALE GENOMIC DNA]</scope>
    <source>
        <strain evidence="12">JCM 15608</strain>
    </source>
</reference>
<evidence type="ECO:0000259" key="10">
    <source>
        <dbReference type="PROSITE" id="PS51198"/>
    </source>
</evidence>
<dbReference type="InterPro" id="IPR014017">
    <property type="entry name" value="DNA_helicase_UvrD-like_C"/>
</dbReference>
<keyword evidence="12" id="KW-1185">Reference proteome</keyword>
<keyword evidence="3 9" id="KW-0347">Helicase</keyword>
<comment type="catalytic activity">
    <reaction evidence="6">
        <text>Couples ATP hydrolysis with the unwinding of duplex DNA by translocating in the 3'-5' direction.</text>
        <dbReference type="EC" id="5.6.2.4"/>
    </reaction>
</comment>
<keyword evidence="2 9" id="KW-0378">Hydrolase</keyword>
<evidence type="ECO:0000313" key="11">
    <source>
        <dbReference type="EMBL" id="GAA0818456.1"/>
    </source>
</evidence>
<dbReference type="EMBL" id="BAAAFA010000007">
    <property type="protein sequence ID" value="GAA0818456.1"/>
    <property type="molecule type" value="Genomic_DNA"/>
</dbReference>
<evidence type="ECO:0000256" key="5">
    <source>
        <dbReference type="ARBA" id="ARBA00023235"/>
    </source>
</evidence>
<name>A0ABN1L7Q8_9GAMM</name>
<evidence type="ECO:0000256" key="8">
    <source>
        <dbReference type="ARBA" id="ARBA00048988"/>
    </source>
</evidence>
<dbReference type="Pfam" id="PF13361">
    <property type="entry name" value="UvrD_C"/>
    <property type="match status" value="1"/>
</dbReference>
<keyword evidence="5" id="KW-0413">Isomerase</keyword>
<dbReference type="InterPro" id="IPR014016">
    <property type="entry name" value="UvrD-like_ATP-bd"/>
</dbReference>
<dbReference type="Pfam" id="PF00580">
    <property type="entry name" value="UvrD-helicase"/>
    <property type="match status" value="1"/>
</dbReference>
<evidence type="ECO:0000256" key="1">
    <source>
        <dbReference type="ARBA" id="ARBA00022741"/>
    </source>
</evidence>
<evidence type="ECO:0000256" key="4">
    <source>
        <dbReference type="ARBA" id="ARBA00022840"/>
    </source>
</evidence>
<evidence type="ECO:0000313" key="12">
    <source>
        <dbReference type="Proteomes" id="UP001500021"/>
    </source>
</evidence>
<comment type="catalytic activity">
    <reaction evidence="8">
        <text>ATP + H2O = ADP + phosphate + H(+)</text>
        <dbReference type="Rhea" id="RHEA:13065"/>
        <dbReference type="ChEBI" id="CHEBI:15377"/>
        <dbReference type="ChEBI" id="CHEBI:15378"/>
        <dbReference type="ChEBI" id="CHEBI:30616"/>
        <dbReference type="ChEBI" id="CHEBI:43474"/>
        <dbReference type="ChEBI" id="CHEBI:456216"/>
        <dbReference type="EC" id="5.6.2.4"/>
    </reaction>
</comment>
<feature type="domain" description="UvrD-like helicase ATP-binding" evidence="10">
    <location>
        <begin position="189"/>
        <end position="621"/>
    </location>
</feature>
<dbReference type="PROSITE" id="PS51198">
    <property type="entry name" value="UVRD_HELICASE_ATP_BIND"/>
    <property type="match status" value="1"/>
</dbReference>